<dbReference type="EMBL" id="AP019860">
    <property type="protein sequence ID" value="BBM88265.1"/>
    <property type="molecule type" value="Genomic_DNA"/>
</dbReference>
<evidence type="ECO:0000256" key="1">
    <source>
        <dbReference type="ARBA" id="ARBA00004651"/>
    </source>
</evidence>
<evidence type="ECO:0000256" key="2">
    <source>
        <dbReference type="ARBA" id="ARBA00022475"/>
    </source>
</evidence>
<evidence type="ECO:0000313" key="9">
    <source>
        <dbReference type="EMBL" id="BBM88265.1"/>
    </source>
</evidence>
<keyword evidence="5 7" id="KW-0472">Membrane</keyword>
<evidence type="ECO:0000313" key="10">
    <source>
        <dbReference type="Proteomes" id="UP000326354"/>
    </source>
</evidence>
<proteinExistence type="inferred from homology"/>
<gene>
    <name evidence="9" type="ORF">UABAM_06686</name>
</gene>
<comment type="subcellular location">
    <subcellularLocation>
        <location evidence="1">Cell membrane</location>
        <topology evidence="1">Multi-pass membrane protein</topology>
    </subcellularLocation>
    <subcellularLocation>
        <location evidence="6">Membrane</location>
        <topology evidence="6">Multi-pass membrane protein</topology>
    </subcellularLocation>
</comment>
<evidence type="ECO:0000256" key="6">
    <source>
        <dbReference type="RuleBase" id="RU004057"/>
    </source>
</evidence>
<feature type="domain" description="MotA/TolQ/ExbB proton channel" evidence="8">
    <location>
        <begin position="70"/>
        <end position="184"/>
    </location>
</feature>
<keyword evidence="6" id="KW-0653">Protein transport</keyword>
<feature type="transmembrane region" description="Helical" evidence="7">
    <location>
        <begin position="154"/>
        <end position="176"/>
    </location>
</feature>
<sequence>MSEILAAGGTTLYVIIFCSVVALGFTIERFISFRQAKCNLETFLPDLESSLKLGKWDDALQHCQKSRGLIPRILSVGLKHKDESVEDIRLILIDEVQINALPSLNKNLDILSTIAKGAPMLGLLGTVLGMIQMFEVIAAAGLGDPQKMANGIRLALFTTAAGMMVAIPVIFVHAYFKTRIRNFERDTYNCLTKFIRLVRRRKEVSS</sequence>
<organism evidence="9 10">
    <name type="scientific">Uabimicrobium amorphum</name>
    <dbReference type="NCBI Taxonomy" id="2596890"/>
    <lineage>
        <taxon>Bacteria</taxon>
        <taxon>Pseudomonadati</taxon>
        <taxon>Planctomycetota</taxon>
        <taxon>Candidatus Uabimicrobiia</taxon>
        <taxon>Candidatus Uabimicrobiales</taxon>
        <taxon>Candidatus Uabimicrobiaceae</taxon>
        <taxon>Candidatus Uabimicrobium</taxon>
    </lineage>
</organism>
<dbReference type="InterPro" id="IPR050790">
    <property type="entry name" value="ExbB/TolQ_transport"/>
</dbReference>
<keyword evidence="3 7" id="KW-0812">Transmembrane</keyword>
<dbReference type="GO" id="GO:0005886">
    <property type="term" value="C:plasma membrane"/>
    <property type="evidence" value="ECO:0007669"/>
    <property type="project" value="UniProtKB-SubCell"/>
</dbReference>
<evidence type="ECO:0000256" key="5">
    <source>
        <dbReference type="ARBA" id="ARBA00023136"/>
    </source>
</evidence>
<evidence type="ECO:0000256" key="4">
    <source>
        <dbReference type="ARBA" id="ARBA00022989"/>
    </source>
</evidence>
<dbReference type="Proteomes" id="UP000326354">
    <property type="component" value="Chromosome"/>
</dbReference>
<keyword evidence="4 7" id="KW-1133">Transmembrane helix</keyword>
<dbReference type="Pfam" id="PF01618">
    <property type="entry name" value="MotA_ExbB"/>
    <property type="match status" value="1"/>
</dbReference>
<dbReference type="InterPro" id="IPR002898">
    <property type="entry name" value="MotA_ExbB_proton_chnl"/>
</dbReference>
<evidence type="ECO:0000259" key="8">
    <source>
        <dbReference type="Pfam" id="PF01618"/>
    </source>
</evidence>
<protein>
    <submittedName>
        <fullName evidence="9">Biopolymer transporter ExbB</fullName>
    </submittedName>
</protein>
<name>A0A5S9F6V6_UABAM</name>
<comment type="similarity">
    <text evidence="6">Belongs to the exbB/tolQ family.</text>
</comment>
<keyword evidence="6" id="KW-0813">Transport</keyword>
<keyword evidence="10" id="KW-1185">Reference proteome</keyword>
<feature type="transmembrane region" description="Helical" evidence="7">
    <location>
        <begin position="6"/>
        <end position="27"/>
    </location>
</feature>
<dbReference type="OrthoDB" id="9809716at2"/>
<evidence type="ECO:0000256" key="7">
    <source>
        <dbReference type="SAM" id="Phobius"/>
    </source>
</evidence>
<keyword evidence="2" id="KW-1003">Cell membrane</keyword>
<reference evidence="9 10" key="1">
    <citation type="submission" date="2019-08" db="EMBL/GenBank/DDBJ databases">
        <title>Complete genome sequence of Candidatus Uab amorphum.</title>
        <authorList>
            <person name="Shiratori T."/>
            <person name="Suzuki S."/>
            <person name="Kakizawa Y."/>
            <person name="Ishida K."/>
        </authorList>
    </citation>
    <scope>NUCLEOTIDE SEQUENCE [LARGE SCALE GENOMIC DNA]</scope>
    <source>
        <strain evidence="9 10">SRT547</strain>
    </source>
</reference>
<dbReference type="PANTHER" id="PTHR30625">
    <property type="entry name" value="PROTEIN TOLQ"/>
    <property type="match status" value="1"/>
</dbReference>
<dbReference type="RefSeq" id="WP_152021883.1">
    <property type="nucleotide sequence ID" value="NZ_AP019860.1"/>
</dbReference>
<feature type="transmembrane region" description="Helical" evidence="7">
    <location>
        <begin position="121"/>
        <end position="142"/>
    </location>
</feature>
<evidence type="ECO:0000256" key="3">
    <source>
        <dbReference type="ARBA" id="ARBA00022692"/>
    </source>
</evidence>
<dbReference type="GO" id="GO:0017038">
    <property type="term" value="P:protein import"/>
    <property type="evidence" value="ECO:0007669"/>
    <property type="project" value="TreeGrafter"/>
</dbReference>
<dbReference type="AlphaFoldDB" id="A0A5S9F6V6"/>
<accession>A0A5S9F6V6</accession>
<dbReference type="PANTHER" id="PTHR30625:SF11">
    <property type="entry name" value="MOTA_TOLQ_EXBB PROTON CHANNEL DOMAIN-CONTAINING PROTEIN"/>
    <property type="match status" value="1"/>
</dbReference>
<dbReference type="KEGG" id="uam:UABAM_06686"/>